<organism evidence="3 4">
    <name type="scientific">Fischerella muscicola CCMEE 5323</name>
    <dbReference type="NCBI Taxonomy" id="2019572"/>
    <lineage>
        <taxon>Bacteria</taxon>
        <taxon>Bacillati</taxon>
        <taxon>Cyanobacteriota</taxon>
        <taxon>Cyanophyceae</taxon>
        <taxon>Nostocales</taxon>
        <taxon>Hapalosiphonaceae</taxon>
        <taxon>Fischerella</taxon>
    </lineage>
</organism>
<feature type="signal peptide" evidence="2">
    <location>
        <begin position="1"/>
        <end position="26"/>
    </location>
</feature>
<dbReference type="AlphaFoldDB" id="A0A2N6K8Z6"/>
<evidence type="ECO:0000256" key="1">
    <source>
        <dbReference type="SAM" id="MobiDB-lite"/>
    </source>
</evidence>
<feature type="region of interest" description="Disordered" evidence="1">
    <location>
        <begin position="74"/>
        <end position="102"/>
    </location>
</feature>
<proteinExistence type="predicted"/>
<gene>
    <name evidence="3" type="ORF">CEN44_01650</name>
</gene>
<comment type="caution">
    <text evidence="3">The sequence shown here is derived from an EMBL/GenBank/DDBJ whole genome shotgun (WGS) entry which is preliminary data.</text>
</comment>
<feature type="chain" id="PRO_5015008779" evidence="2">
    <location>
        <begin position="27"/>
        <end position="147"/>
    </location>
</feature>
<protein>
    <submittedName>
        <fullName evidence="3">P pilus assembly/Cpx signaling pathway, periplasmic inhibitor/zinc-resistance associated protein</fullName>
    </submittedName>
</protein>
<evidence type="ECO:0000313" key="4">
    <source>
        <dbReference type="Proteomes" id="UP000235036"/>
    </source>
</evidence>
<reference evidence="3 4" key="1">
    <citation type="submission" date="2017-08" db="EMBL/GenBank/DDBJ databases">
        <title>Genomes of Fischerella (Mastigocladus) sp. strains.</title>
        <authorList>
            <person name="Miller S.R."/>
        </authorList>
    </citation>
    <scope>NUCLEOTIDE SEQUENCE [LARGE SCALE GENOMIC DNA]</scope>
    <source>
        <strain evidence="3 4">CCMEE 5323</strain>
    </source>
</reference>
<sequence>MTLKKLSLIAGAVVLSLTALPFAVQAQTTSSPFLVAQVPQGKGPLQSLGLTDAQKAQIAEIRRNAKAKMDAVLTPQQREQLANARQNRQDRRNIKASLNLTEDQKAQMRQIMESQKSQIDAVLTPEQRQQLQQIRESKRSRRQQFNR</sequence>
<accession>A0A2N6K8Z6</accession>
<evidence type="ECO:0000256" key="2">
    <source>
        <dbReference type="SAM" id="SignalP"/>
    </source>
</evidence>
<dbReference type="RefSeq" id="WP_016865476.1">
    <property type="nucleotide sequence ID" value="NZ_CAWNVR010000471.1"/>
</dbReference>
<dbReference type="EMBL" id="NRQW01000037">
    <property type="protein sequence ID" value="PLZ94026.1"/>
    <property type="molecule type" value="Genomic_DNA"/>
</dbReference>
<keyword evidence="2" id="KW-0732">Signal</keyword>
<dbReference type="Proteomes" id="UP000235036">
    <property type="component" value="Unassembled WGS sequence"/>
</dbReference>
<evidence type="ECO:0000313" key="3">
    <source>
        <dbReference type="EMBL" id="PLZ94026.1"/>
    </source>
</evidence>
<name>A0A2N6K8Z6_FISMU</name>
<keyword evidence="4" id="KW-1185">Reference proteome</keyword>
<dbReference type="Gene3D" id="1.20.120.1490">
    <property type="match status" value="1"/>
</dbReference>